<dbReference type="GO" id="GO:0016020">
    <property type="term" value="C:membrane"/>
    <property type="evidence" value="ECO:0007669"/>
    <property type="project" value="UniProtKB-SubCell"/>
</dbReference>
<evidence type="ECO:0000256" key="5">
    <source>
        <dbReference type="SAM" id="Phobius"/>
    </source>
</evidence>
<evidence type="ECO:0000313" key="6">
    <source>
        <dbReference type="EMBL" id="OBA23865.1"/>
    </source>
</evidence>
<keyword evidence="7" id="KW-1185">Reference proteome</keyword>
<dbReference type="STRING" id="869754.A0A1A0HIM8"/>
<evidence type="ECO:0008006" key="8">
    <source>
        <dbReference type="Google" id="ProtNLM"/>
    </source>
</evidence>
<proteinExistence type="predicted"/>
<evidence type="ECO:0000256" key="3">
    <source>
        <dbReference type="ARBA" id="ARBA00022989"/>
    </source>
</evidence>
<keyword evidence="4 5" id="KW-0472">Membrane</keyword>
<dbReference type="SUPFAM" id="SSF144091">
    <property type="entry name" value="Rhomboid-like"/>
    <property type="match status" value="1"/>
</dbReference>
<name>A0A1A0HIM8_9ASCO</name>
<dbReference type="GeneID" id="30026965"/>
<keyword evidence="3 5" id="KW-1133">Transmembrane helix</keyword>
<feature type="transmembrane region" description="Helical" evidence="5">
    <location>
        <begin position="59"/>
        <end position="79"/>
    </location>
</feature>
<dbReference type="Proteomes" id="UP000092555">
    <property type="component" value="Unassembled WGS sequence"/>
</dbReference>
<feature type="transmembrane region" description="Helical" evidence="5">
    <location>
        <begin position="141"/>
        <end position="166"/>
    </location>
</feature>
<evidence type="ECO:0000256" key="4">
    <source>
        <dbReference type="ARBA" id="ARBA00023136"/>
    </source>
</evidence>
<comment type="subcellular location">
    <subcellularLocation>
        <location evidence="1">Membrane</location>
        <topology evidence="1">Multi-pass membrane protein</topology>
    </subcellularLocation>
</comment>
<evidence type="ECO:0000256" key="2">
    <source>
        <dbReference type="ARBA" id="ARBA00022692"/>
    </source>
</evidence>
<sequence>MPQITPIRGFTNTPVTKAVCTASIVFALALLVLVLKQYVNLTIDPFIVTYSQYWRVATFQFSVVNESDLILTIVLWFHFKTLERLFGPRKYFSLVTLLALYNAVGTFLTLCIGQLATVYFAAVARRFVSGQPMQLVYYDTIFNSVVPGPLGILALLYICHGTYIPVLYRFKILLKRPVNTPGPSLGADNGLLENGGKAITLTNHFQVHFVFTLLMLNHGFKSLLPVLVGVVIGLLYTKDLLLGSRSWVLPSMVFQLLVAPHKLPRTIRTLARRWQGYQRVAETEIEPLPTVADETVNQADEDELEVAIDDLAHRLEVGGTRSTSPVRPLGRQFLDTFRT</sequence>
<protein>
    <recommendedName>
        <fullName evidence="8">Peptidase S54 rhomboid domain-containing protein</fullName>
    </recommendedName>
</protein>
<dbReference type="AlphaFoldDB" id="A0A1A0HIM8"/>
<gene>
    <name evidence="6" type="ORF">METBIDRAFT_114466</name>
</gene>
<accession>A0A1A0HIM8</accession>
<dbReference type="EMBL" id="LXTC01000001">
    <property type="protein sequence ID" value="OBA23865.1"/>
    <property type="molecule type" value="Genomic_DNA"/>
</dbReference>
<keyword evidence="2 5" id="KW-0812">Transmembrane</keyword>
<feature type="transmembrane region" description="Helical" evidence="5">
    <location>
        <begin position="91"/>
        <end position="121"/>
    </location>
</feature>
<dbReference type="OrthoDB" id="272778at2759"/>
<feature type="transmembrane region" description="Helical" evidence="5">
    <location>
        <begin position="18"/>
        <end position="39"/>
    </location>
</feature>
<organism evidence="6 7">
    <name type="scientific">Metschnikowia bicuspidata var. bicuspidata NRRL YB-4993</name>
    <dbReference type="NCBI Taxonomy" id="869754"/>
    <lineage>
        <taxon>Eukaryota</taxon>
        <taxon>Fungi</taxon>
        <taxon>Dikarya</taxon>
        <taxon>Ascomycota</taxon>
        <taxon>Saccharomycotina</taxon>
        <taxon>Pichiomycetes</taxon>
        <taxon>Metschnikowiaceae</taxon>
        <taxon>Metschnikowia</taxon>
    </lineage>
</organism>
<evidence type="ECO:0000256" key="1">
    <source>
        <dbReference type="ARBA" id="ARBA00004141"/>
    </source>
</evidence>
<reference evidence="6 7" key="1">
    <citation type="submission" date="2016-05" db="EMBL/GenBank/DDBJ databases">
        <title>Comparative genomics of biotechnologically important yeasts.</title>
        <authorList>
            <consortium name="DOE Joint Genome Institute"/>
            <person name="Riley R."/>
            <person name="Haridas S."/>
            <person name="Wolfe K.H."/>
            <person name="Lopes M.R."/>
            <person name="Hittinger C.T."/>
            <person name="Goker M."/>
            <person name="Salamov A."/>
            <person name="Wisecaver J."/>
            <person name="Long T.M."/>
            <person name="Aerts A.L."/>
            <person name="Barry K."/>
            <person name="Choi C."/>
            <person name="Clum A."/>
            <person name="Coughlan A.Y."/>
            <person name="Deshpande S."/>
            <person name="Douglass A.P."/>
            <person name="Hanson S.J."/>
            <person name="Klenk H.-P."/>
            <person name="LaButti K."/>
            <person name="Lapidus A."/>
            <person name="Lindquist E."/>
            <person name="Lipzen A."/>
            <person name="Meier-kolthoff J.P."/>
            <person name="Ohm R.A."/>
            <person name="Otillar R.P."/>
            <person name="Pangilinan J."/>
            <person name="Peng Y."/>
            <person name="Rokas A."/>
            <person name="Rosa C.A."/>
            <person name="Scheuner C."/>
            <person name="Sibirny A.A."/>
            <person name="Slot J.C."/>
            <person name="Stielow J.B."/>
            <person name="Sun H."/>
            <person name="Kurtzman C.P."/>
            <person name="Blackwell M."/>
            <person name="Grigoriev I.V."/>
            <person name="Jeffries T.W."/>
        </authorList>
    </citation>
    <scope>NUCLEOTIDE SEQUENCE [LARGE SCALE GENOMIC DNA]</scope>
    <source>
        <strain evidence="6 7">NRRL YB-4993</strain>
    </source>
</reference>
<comment type="caution">
    <text evidence="6">The sequence shown here is derived from an EMBL/GenBank/DDBJ whole genome shotgun (WGS) entry which is preliminary data.</text>
</comment>
<dbReference type="RefSeq" id="XP_018714346.1">
    <property type="nucleotide sequence ID" value="XM_018853989.1"/>
</dbReference>
<dbReference type="InterPro" id="IPR035952">
    <property type="entry name" value="Rhomboid-like_sf"/>
</dbReference>
<evidence type="ECO:0000313" key="7">
    <source>
        <dbReference type="Proteomes" id="UP000092555"/>
    </source>
</evidence>
<feature type="transmembrane region" description="Helical" evidence="5">
    <location>
        <begin position="209"/>
        <end position="235"/>
    </location>
</feature>